<keyword evidence="1" id="KW-0175">Coiled coil</keyword>
<name>A0A1H4I6S2_9MICC</name>
<sequence>MSENNAASVKAGRCGKCLGPLPEGARSTQKYCTPQCRATAKKRRQRGQLEADVPEKALAAAIHRTATSVRQLDAIEGRLRRNLNSRQELAAKIRQLETALEAERTHAAKVIEEQAAKTANMRGQMAAAAQGAATLVATQQELEKLRDRLAAGNNAYTKVVAENDRLRAELKSRAAREQQLARLVHTGTVLARALARTTRGGVTGLAPEERTALASWAAYAKKRNEKKR</sequence>
<gene>
    <name evidence="2" type="ORF">SAMN04489745_0082</name>
</gene>
<dbReference type="AlphaFoldDB" id="A0A1H4I6S2"/>
<feature type="coiled-coil region" evidence="1">
    <location>
        <begin position="79"/>
        <end position="155"/>
    </location>
</feature>
<reference evidence="2 3" key="1">
    <citation type="submission" date="2016-10" db="EMBL/GenBank/DDBJ databases">
        <authorList>
            <person name="de Groot N.N."/>
        </authorList>
    </citation>
    <scope>NUCLEOTIDE SEQUENCE [LARGE SCALE GENOMIC DNA]</scope>
    <source>
        <strain evidence="2 3">DSM 10495</strain>
    </source>
</reference>
<keyword evidence="3" id="KW-1185">Reference proteome</keyword>
<proteinExistence type="predicted"/>
<evidence type="ECO:0000256" key="1">
    <source>
        <dbReference type="SAM" id="Coils"/>
    </source>
</evidence>
<evidence type="ECO:0000313" key="2">
    <source>
        <dbReference type="EMBL" id="SEB29799.1"/>
    </source>
</evidence>
<dbReference type="RefSeq" id="WP_066217237.1">
    <property type="nucleotide sequence ID" value="NZ_FNSN01000002.1"/>
</dbReference>
<dbReference type="EMBL" id="FNSN01000002">
    <property type="protein sequence ID" value="SEB29799.1"/>
    <property type="molecule type" value="Genomic_DNA"/>
</dbReference>
<dbReference type="Proteomes" id="UP000182652">
    <property type="component" value="Unassembled WGS sequence"/>
</dbReference>
<organism evidence="2 3">
    <name type="scientific">Arthrobacter woluwensis</name>
    <dbReference type="NCBI Taxonomy" id="156980"/>
    <lineage>
        <taxon>Bacteria</taxon>
        <taxon>Bacillati</taxon>
        <taxon>Actinomycetota</taxon>
        <taxon>Actinomycetes</taxon>
        <taxon>Micrococcales</taxon>
        <taxon>Micrococcaceae</taxon>
        <taxon>Arthrobacter</taxon>
    </lineage>
</organism>
<evidence type="ECO:0000313" key="3">
    <source>
        <dbReference type="Proteomes" id="UP000182652"/>
    </source>
</evidence>
<protein>
    <submittedName>
        <fullName evidence="2">Uncharacterized protein</fullName>
    </submittedName>
</protein>
<dbReference type="STRING" id="156980.SAMN04489745_0082"/>
<accession>A0A1H4I6S2</accession>